<evidence type="ECO:0000313" key="2">
    <source>
        <dbReference type="Proteomes" id="UP000041827"/>
    </source>
</evidence>
<accession>A0A0T8U703</accession>
<name>A0A0T8U703_9STRE</name>
<dbReference type="RefSeq" id="WP_050261458.1">
    <property type="nucleotide sequence ID" value="NZ_CMJT01000006.1"/>
</dbReference>
<dbReference type="EMBL" id="CMJT01000006">
    <property type="protein sequence ID" value="CKA88952.1"/>
    <property type="molecule type" value="Genomic_DNA"/>
</dbReference>
<evidence type="ECO:0000313" key="1">
    <source>
        <dbReference type="EMBL" id="CKA88952.1"/>
    </source>
</evidence>
<sequence>MVNKKPKGAAKIRLFKISHAEYGQVLDVLDAKTSILDVRNMICNREPDYEYFIPKVIFSLDKEAKENGFYFSGLNGDFAYLPRVTTDIVEFKLPDELKEHIAKGHPVFYTKWR</sequence>
<organism evidence="1 2">
    <name type="scientific">Streptococcus pseudopneumoniae</name>
    <dbReference type="NCBI Taxonomy" id="257758"/>
    <lineage>
        <taxon>Bacteria</taxon>
        <taxon>Bacillati</taxon>
        <taxon>Bacillota</taxon>
        <taxon>Bacilli</taxon>
        <taxon>Lactobacillales</taxon>
        <taxon>Streptococcaceae</taxon>
        <taxon>Streptococcus</taxon>
    </lineage>
</organism>
<dbReference type="Proteomes" id="UP000041827">
    <property type="component" value="Unassembled WGS sequence"/>
</dbReference>
<proteinExistence type="predicted"/>
<dbReference type="AlphaFoldDB" id="A0A0T8U703"/>
<protein>
    <submittedName>
        <fullName evidence="1">Uncharacterized protein</fullName>
    </submittedName>
</protein>
<gene>
    <name evidence="1" type="ORF">ERS021757_00863</name>
</gene>
<reference evidence="2" key="1">
    <citation type="submission" date="2015-03" db="EMBL/GenBank/DDBJ databases">
        <authorList>
            <consortium name="Pathogen Informatics"/>
        </authorList>
    </citation>
    <scope>NUCLEOTIDE SEQUENCE [LARGE SCALE GENOMIC DNA]</scope>
    <source>
        <strain evidence="2">SMRU2248</strain>
    </source>
</reference>